<name>A0A2U9T5S4_9GAMM</name>
<keyword evidence="2" id="KW-0012">Acyltransferase</keyword>
<proteinExistence type="predicted"/>
<dbReference type="InterPro" id="IPR000182">
    <property type="entry name" value="GNAT_dom"/>
</dbReference>
<dbReference type="PROSITE" id="PS51186">
    <property type="entry name" value="GNAT"/>
    <property type="match status" value="1"/>
</dbReference>
<dbReference type="PANTHER" id="PTHR43877">
    <property type="entry name" value="AMINOALKYLPHOSPHONATE N-ACETYLTRANSFERASE-RELATED-RELATED"/>
    <property type="match status" value="1"/>
</dbReference>
<dbReference type="GO" id="GO:0016747">
    <property type="term" value="F:acyltransferase activity, transferring groups other than amino-acyl groups"/>
    <property type="evidence" value="ECO:0007669"/>
    <property type="project" value="InterPro"/>
</dbReference>
<dbReference type="Gene3D" id="3.40.630.30">
    <property type="match status" value="1"/>
</dbReference>
<evidence type="ECO:0000313" key="4">
    <source>
        <dbReference type="EMBL" id="AWV08116.1"/>
    </source>
</evidence>
<dbReference type="RefSeq" id="WP_111267169.1">
    <property type="nucleotide sequence ID" value="NZ_CP029843.1"/>
</dbReference>
<evidence type="ECO:0000256" key="1">
    <source>
        <dbReference type="ARBA" id="ARBA00022679"/>
    </source>
</evidence>
<gene>
    <name evidence="4" type="ORF">C9I47_2438</name>
</gene>
<dbReference type="InterPro" id="IPR050832">
    <property type="entry name" value="Bact_Acetyltransf"/>
</dbReference>
<dbReference type="Pfam" id="PF00583">
    <property type="entry name" value="Acetyltransf_1"/>
    <property type="match status" value="1"/>
</dbReference>
<keyword evidence="1" id="KW-0808">Transferase</keyword>
<dbReference type="AlphaFoldDB" id="A0A2U9T5S4"/>
<dbReference type="CDD" id="cd04301">
    <property type="entry name" value="NAT_SF"/>
    <property type="match status" value="1"/>
</dbReference>
<dbReference type="PANTHER" id="PTHR43877:SF5">
    <property type="entry name" value="BLL8307 PROTEIN"/>
    <property type="match status" value="1"/>
</dbReference>
<organism evidence="4 5">
    <name type="scientific">Marilutibacter maris</name>
    <dbReference type="NCBI Taxonomy" id="1605891"/>
    <lineage>
        <taxon>Bacteria</taxon>
        <taxon>Pseudomonadati</taxon>
        <taxon>Pseudomonadota</taxon>
        <taxon>Gammaproteobacteria</taxon>
        <taxon>Lysobacterales</taxon>
        <taxon>Lysobacteraceae</taxon>
        <taxon>Marilutibacter</taxon>
    </lineage>
</organism>
<dbReference type="KEGG" id="lmb:C9I47_2438"/>
<keyword evidence="5" id="KW-1185">Reference proteome</keyword>
<feature type="domain" description="N-acetyltransferase" evidence="3">
    <location>
        <begin position="1"/>
        <end position="152"/>
    </location>
</feature>
<protein>
    <recommendedName>
        <fullName evidence="3">N-acetyltransferase domain-containing protein</fullName>
    </recommendedName>
</protein>
<dbReference type="OrthoDB" id="9803233at2"/>
<dbReference type="Proteomes" id="UP000249447">
    <property type="component" value="Chromosome"/>
</dbReference>
<sequence length="161" mass="17855">MDIRPDDLSDPRVHALLREHLQDMALHSPPESIHALDLDALRAPGISFWTAWRDQDLLGCGALKVLGDGHGEIKSMRTARAHLRQGVAAAMLDHLIGEARRRGWRRLSLETGSMAVFAPAHALYARSGFRPCEPFADYADDPYSAFMTLDLEVQADRGSRA</sequence>
<evidence type="ECO:0000313" key="5">
    <source>
        <dbReference type="Proteomes" id="UP000249447"/>
    </source>
</evidence>
<dbReference type="EMBL" id="CP029843">
    <property type="protein sequence ID" value="AWV08116.1"/>
    <property type="molecule type" value="Genomic_DNA"/>
</dbReference>
<dbReference type="InterPro" id="IPR016181">
    <property type="entry name" value="Acyl_CoA_acyltransferase"/>
</dbReference>
<dbReference type="SUPFAM" id="SSF55729">
    <property type="entry name" value="Acyl-CoA N-acyltransferases (Nat)"/>
    <property type="match status" value="1"/>
</dbReference>
<accession>A0A2U9T5S4</accession>
<reference evidence="4 5" key="1">
    <citation type="submission" date="2018-05" db="EMBL/GenBank/DDBJ databases">
        <title>The complete genome of Lysobacter maris HZ9B, a marine bacterium antagonistic against terrestrial plant pathogens.</title>
        <authorList>
            <person name="Zhang X.-Q."/>
        </authorList>
    </citation>
    <scope>NUCLEOTIDE SEQUENCE [LARGE SCALE GENOMIC DNA]</scope>
    <source>
        <strain evidence="4 5">HZ9B</strain>
    </source>
</reference>
<evidence type="ECO:0000259" key="3">
    <source>
        <dbReference type="PROSITE" id="PS51186"/>
    </source>
</evidence>
<evidence type="ECO:0000256" key="2">
    <source>
        <dbReference type="ARBA" id="ARBA00023315"/>
    </source>
</evidence>